<comment type="similarity">
    <text evidence="2">Belongs to the phospholipase D family.</text>
</comment>
<evidence type="ECO:0000256" key="6">
    <source>
        <dbReference type="ARBA" id="ARBA00023098"/>
    </source>
</evidence>
<dbReference type="Pfam" id="PF13091">
    <property type="entry name" value="PLDc_2"/>
    <property type="match status" value="1"/>
</dbReference>
<dbReference type="InterPro" id="IPR051406">
    <property type="entry name" value="PLD_domain"/>
</dbReference>
<evidence type="ECO:0000256" key="4">
    <source>
        <dbReference type="ARBA" id="ARBA00022801"/>
    </source>
</evidence>
<dbReference type="GO" id="GO:0016891">
    <property type="term" value="F:RNA endonuclease activity producing 5'-phosphomonoesters, hydrolytic mechanism"/>
    <property type="evidence" value="ECO:0007669"/>
    <property type="project" value="TreeGrafter"/>
</dbReference>
<dbReference type="RefSeq" id="WP_185888431.1">
    <property type="nucleotide sequence ID" value="NZ_CP060202.1"/>
</dbReference>
<gene>
    <name evidence="8" type="ORF">H4317_01450</name>
</gene>
<dbReference type="SUPFAM" id="SSF56024">
    <property type="entry name" value="Phospholipase D/nuclease"/>
    <property type="match status" value="1"/>
</dbReference>
<comment type="catalytic activity">
    <reaction evidence="1">
        <text>a 1,2-diacyl-sn-glycero-3-phosphocholine + H2O = a 1,2-diacyl-sn-glycero-3-phosphate + choline + H(+)</text>
        <dbReference type="Rhea" id="RHEA:14445"/>
        <dbReference type="ChEBI" id="CHEBI:15354"/>
        <dbReference type="ChEBI" id="CHEBI:15377"/>
        <dbReference type="ChEBI" id="CHEBI:15378"/>
        <dbReference type="ChEBI" id="CHEBI:57643"/>
        <dbReference type="ChEBI" id="CHEBI:58608"/>
        <dbReference type="EC" id="3.1.4.4"/>
    </reaction>
</comment>
<dbReference type="EMBL" id="CP060202">
    <property type="protein sequence ID" value="QNH62522.1"/>
    <property type="molecule type" value="Genomic_DNA"/>
</dbReference>
<dbReference type="GO" id="GO:0004630">
    <property type="term" value="F:phospholipase D activity"/>
    <property type="evidence" value="ECO:0007669"/>
    <property type="project" value="UniProtKB-EC"/>
</dbReference>
<evidence type="ECO:0000259" key="7">
    <source>
        <dbReference type="PROSITE" id="PS50035"/>
    </source>
</evidence>
<dbReference type="InterPro" id="IPR025202">
    <property type="entry name" value="PLD-like_dom"/>
</dbReference>
<sequence length="238" mass="26834">MNRPPADTTDLLHHFKRAFADSTLSLDEARLLRQRLAEHGQHGEGLHELRHRLFGMARDRFNSFQDKAVIEWLEAASALLLPPAGPPARAARSEVFFSPNDDCVAAIRRFLGEAAHTLDICVFTIADDRLTDAVLAAHKRGVRVRLLTDNDKLFDRGSDVRQLHAAGLPVHVDRTTDHMHHKFAVADSRTVLTGSYNWTRSAAELNLENLLITEDEAIVRRYNQEFGRLWDSLEPFGG</sequence>
<dbReference type="InterPro" id="IPR001736">
    <property type="entry name" value="PLipase_D/transphosphatidylase"/>
</dbReference>
<evidence type="ECO:0000313" key="9">
    <source>
        <dbReference type="Proteomes" id="UP000515489"/>
    </source>
</evidence>
<dbReference type="CDD" id="cd09171">
    <property type="entry name" value="PLDc_vPLD6_like"/>
    <property type="match status" value="1"/>
</dbReference>
<keyword evidence="4" id="KW-0378">Hydrolase</keyword>
<keyword evidence="6" id="KW-0443">Lipid metabolism</keyword>
<keyword evidence="5" id="KW-0442">Lipid degradation</keyword>
<evidence type="ECO:0000256" key="1">
    <source>
        <dbReference type="ARBA" id="ARBA00000798"/>
    </source>
</evidence>
<organism evidence="8 9">
    <name type="scientific">Hymenobacter sediminicola</name>
    <dbReference type="NCBI Taxonomy" id="2761579"/>
    <lineage>
        <taxon>Bacteria</taxon>
        <taxon>Pseudomonadati</taxon>
        <taxon>Bacteroidota</taxon>
        <taxon>Cytophagia</taxon>
        <taxon>Cytophagales</taxon>
        <taxon>Hymenobacteraceae</taxon>
        <taxon>Hymenobacter</taxon>
    </lineage>
</organism>
<dbReference type="Gene3D" id="3.30.870.10">
    <property type="entry name" value="Endonuclease Chain A"/>
    <property type="match status" value="1"/>
</dbReference>
<dbReference type="PROSITE" id="PS50035">
    <property type="entry name" value="PLD"/>
    <property type="match status" value="1"/>
</dbReference>
<dbReference type="GO" id="GO:0006793">
    <property type="term" value="P:phosphorus metabolic process"/>
    <property type="evidence" value="ECO:0007669"/>
    <property type="project" value="UniProtKB-ARBA"/>
</dbReference>
<protein>
    <recommendedName>
        <fullName evidence="3">phospholipase D</fullName>
        <ecNumber evidence="3">3.1.4.4</ecNumber>
    </recommendedName>
</protein>
<feature type="domain" description="PLD phosphodiesterase" evidence="7">
    <location>
        <begin position="175"/>
        <end position="202"/>
    </location>
</feature>
<reference evidence="8 9" key="1">
    <citation type="submission" date="2020-08" db="EMBL/GenBank/DDBJ databases">
        <title>Hymenobacter sp. S2-20-2 genome sequencing.</title>
        <authorList>
            <person name="Jin L."/>
        </authorList>
    </citation>
    <scope>NUCLEOTIDE SEQUENCE [LARGE SCALE GENOMIC DNA]</scope>
    <source>
        <strain evidence="8 9">S2-20-2</strain>
    </source>
</reference>
<dbReference type="PANTHER" id="PTHR43856:SF1">
    <property type="entry name" value="MITOCHONDRIAL CARDIOLIPIN HYDROLASE"/>
    <property type="match status" value="1"/>
</dbReference>
<keyword evidence="9" id="KW-1185">Reference proteome</keyword>
<evidence type="ECO:0000256" key="3">
    <source>
        <dbReference type="ARBA" id="ARBA00012027"/>
    </source>
</evidence>
<proteinExistence type="inferred from homology"/>
<name>A0A7G7W829_9BACT</name>
<evidence type="ECO:0000256" key="2">
    <source>
        <dbReference type="ARBA" id="ARBA00008664"/>
    </source>
</evidence>
<dbReference type="GO" id="GO:0016042">
    <property type="term" value="P:lipid catabolic process"/>
    <property type="evidence" value="ECO:0007669"/>
    <property type="project" value="UniProtKB-KW"/>
</dbReference>
<accession>A0A7G7W829</accession>
<dbReference type="PANTHER" id="PTHR43856">
    <property type="entry name" value="CARDIOLIPIN HYDROLASE"/>
    <property type="match status" value="1"/>
</dbReference>
<evidence type="ECO:0000313" key="8">
    <source>
        <dbReference type="EMBL" id="QNH62522.1"/>
    </source>
</evidence>
<dbReference type="KEGG" id="hsk:H4317_01450"/>
<dbReference type="AlphaFoldDB" id="A0A7G7W829"/>
<dbReference type="Proteomes" id="UP000515489">
    <property type="component" value="Chromosome"/>
</dbReference>
<evidence type="ECO:0000256" key="5">
    <source>
        <dbReference type="ARBA" id="ARBA00022963"/>
    </source>
</evidence>
<dbReference type="EC" id="3.1.4.4" evidence="3"/>